<dbReference type="GO" id="GO:0003677">
    <property type="term" value="F:DNA binding"/>
    <property type="evidence" value="ECO:0007669"/>
    <property type="project" value="InterPro"/>
</dbReference>
<name>A0A315XMX0_9EURY</name>
<dbReference type="PANTHER" id="PTHR30349">
    <property type="entry name" value="PHAGE INTEGRASE-RELATED"/>
    <property type="match status" value="1"/>
</dbReference>
<dbReference type="Proteomes" id="UP000251717">
    <property type="component" value="Unassembled WGS sequence"/>
</dbReference>
<keyword evidence="6" id="KW-1185">Reference proteome</keyword>
<dbReference type="GO" id="GO:0005737">
    <property type="term" value="C:cytoplasm"/>
    <property type="evidence" value="ECO:0007669"/>
    <property type="project" value="UniProtKB-SubCell"/>
</dbReference>
<dbReference type="Gene3D" id="1.10.443.10">
    <property type="entry name" value="Intergrase catalytic core"/>
    <property type="match status" value="1"/>
</dbReference>
<feature type="domain" description="Tyr recombinase" evidence="4">
    <location>
        <begin position="1"/>
        <end position="117"/>
    </location>
</feature>
<evidence type="ECO:0000313" key="6">
    <source>
        <dbReference type="Proteomes" id="UP000251717"/>
    </source>
</evidence>
<reference evidence="5 6" key="1">
    <citation type="submission" date="2017-03" db="EMBL/GenBank/DDBJ databases">
        <title>Genome sequence of Methanobrevibacter thaueri.</title>
        <authorList>
            <person name="Poehlein A."/>
            <person name="Seedorf H."/>
            <person name="Daniel R."/>
        </authorList>
    </citation>
    <scope>NUCLEOTIDE SEQUENCE [LARGE SCALE GENOMIC DNA]</scope>
    <source>
        <strain evidence="5 6">DSM 11995</strain>
    </source>
</reference>
<accession>A0A315XMX0</accession>
<comment type="caution">
    <text evidence="5">The sequence shown here is derived from an EMBL/GenBank/DDBJ whole genome shotgun (WGS) entry which is preliminary data.</text>
</comment>
<keyword evidence="3" id="KW-0233">DNA recombination</keyword>
<keyword evidence="2" id="KW-0229">DNA integration</keyword>
<dbReference type="InterPro" id="IPR011010">
    <property type="entry name" value="DNA_brk_join_enz"/>
</dbReference>
<dbReference type="SUPFAM" id="SSF56349">
    <property type="entry name" value="DNA breaking-rejoining enzymes"/>
    <property type="match status" value="1"/>
</dbReference>
<protein>
    <submittedName>
        <fullName evidence="5">Tyrosine recombinase XerC</fullName>
    </submittedName>
</protein>
<evidence type="ECO:0000313" key="5">
    <source>
        <dbReference type="EMBL" id="PWB84936.1"/>
    </source>
</evidence>
<gene>
    <name evidence="5" type="primary">xerC_2</name>
    <name evidence="5" type="ORF">MBBTH_20800</name>
</gene>
<dbReference type="GO" id="GO:0006310">
    <property type="term" value="P:DNA recombination"/>
    <property type="evidence" value="ECO:0007669"/>
    <property type="project" value="UniProtKB-KW"/>
</dbReference>
<dbReference type="Pfam" id="PF00589">
    <property type="entry name" value="Phage_integrase"/>
    <property type="match status" value="1"/>
</dbReference>
<evidence type="ECO:0000256" key="2">
    <source>
        <dbReference type="ARBA" id="ARBA00022908"/>
    </source>
</evidence>
<evidence type="ECO:0000256" key="3">
    <source>
        <dbReference type="ARBA" id="ARBA00023172"/>
    </source>
</evidence>
<evidence type="ECO:0000259" key="4">
    <source>
        <dbReference type="PROSITE" id="PS51898"/>
    </source>
</evidence>
<comment type="subcellular location">
    <subcellularLocation>
        <location evidence="1">Cytoplasm</location>
    </subcellularLocation>
</comment>
<dbReference type="EMBL" id="MZGS01000029">
    <property type="protein sequence ID" value="PWB84936.1"/>
    <property type="molecule type" value="Genomic_DNA"/>
</dbReference>
<dbReference type="InterPro" id="IPR002104">
    <property type="entry name" value="Integrase_catalytic"/>
</dbReference>
<dbReference type="InterPro" id="IPR050090">
    <property type="entry name" value="Tyrosine_recombinase_XerCD"/>
</dbReference>
<evidence type="ECO:0000256" key="1">
    <source>
        <dbReference type="ARBA" id="ARBA00004496"/>
    </source>
</evidence>
<dbReference type="AlphaFoldDB" id="A0A315XMX0"/>
<dbReference type="GO" id="GO:0015074">
    <property type="term" value="P:DNA integration"/>
    <property type="evidence" value="ECO:0007669"/>
    <property type="project" value="UniProtKB-KW"/>
</dbReference>
<sequence>MGKGDSERIVYFDAKTKIHLQKYLESRDDSNPALFVSIRKPHSRIGITEVEKRMRKLGRESDIKKVHPHKFRRTMATKAIDKGMPIEQVQRLLGHVQIDTTMQYAMVNQSNVKIAHRKYIG</sequence>
<organism evidence="5 6">
    <name type="scientific">Methanobrevibacter thaueri</name>
    <dbReference type="NCBI Taxonomy" id="190975"/>
    <lineage>
        <taxon>Archaea</taxon>
        <taxon>Methanobacteriati</taxon>
        <taxon>Methanobacteriota</taxon>
        <taxon>Methanomada group</taxon>
        <taxon>Methanobacteria</taxon>
        <taxon>Methanobacteriales</taxon>
        <taxon>Methanobacteriaceae</taxon>
        <taxon>Methanobrevibacter</taxon>
    </lineage>
</organism>
<dbReference type="PROSITE" id="PS51898">
    <property type="entry name" value="TYR_RECOMBINASE"/>
    <property type="match status" value="1"/>
</dbReference>
<proteinExistence type="predicted"/>
<dbReference type="PANTHER" id="PTHR30349:SF77">
    <property type="entry name" value="TYROSINE RECOMBINASE XERC"/>
    <property type="match status" value="1"/>
</dbReference>
<dbReference type="InterPro" id="IPR013762">
    <property type="entry name" value="Integrase-like_cat_sf"/>
</dbReference>